<dbReference type="PROSITE" id="PS00108">
    <property type="entry name" value="PROTEIN_KINASE_ST"/>
    <property type="match status" value="1"/>
</dbReference>
<dbReference type="InterPro" id="IPR052751">
    <property type="entry name" value="Plant_MAPKKK"/>
</dbReference>
<dbReference type="PROSITE" id="PS00107">
    <property type="entry name" value="PROTEIN_KINASE_ATP"/>
    <property type="match status" value="1"/>
</dbReference>
<dbReference type="Pfam" id="PF00069">
    <property type="entry name" value="Pkinase"/>
    <property type="match status" value="1"/>
</dbReference>
<keyword evidence="6" id="KW-0723">Serine/threonine-protein kinase</keyword>
<dbReference type="PANTHER" id="PTHR48011:SF51">
    <property type="entry name" value="PROTEIN KINASE SUPERFAMILY PROTEIN"/>
    <property type="match status" value="1"/>
</dbReference>
<comment type="similarity">
    <text evidence="6">Belongs to the protein kinase superfamily.</text>
</comment>
<reference evidence="8" key="1">
    <citation type="submission" date="2023-02" db="EMBL/GenBank/DDBJ databases">
        <title>Genome of toxic invasive species Heracleum sosnowskyi carries increased number of genes despite the absence of recent whole-genome duplications.</title>
        <authorList>
            <person name="Schelkunov M."/>
            <person name="Shtratnikova V."/>
            <person name="Makarenko M."/>
            <person name="Klepikova A."/>
            <person name="Omelchenko D."/>
            <person name="Novikova G."/>
            <person name="Obukhova E."/>
            <person name="Bogdanov V."/>
            <person name="Penin A."/>
            <person name="Logacheva M."/>
        </authorList>
    </citation>
    <scope>NUCLEOTIDE SEQUENCE</scope>
    <source>
        <strain evidence="8">Hsosn_3</strain>
        <tissue evidence="8">Leaf</tissue>
    </source>
</reference>
<dbReference type="AlphaFoldDB" id="A0AAD8GSD7"/>
<protein>
    <submittedName>
        <fullName evidence="8">Serine carboxypeptidase 44</fullName>
    </submittedName>
</protein>
<dbReference type="Gene3D" id="1.10.510.10">
    <property type="entry name" value="Transferase(Phosphotransferase) domain 1"/>
    <property type="match status" value="1"/>
</dbReference>
<dbReference type="PANTHER" id="PTHR48011">
    <property type="entry name" value="CCR4-NOT TRANSCRIPTIONAL COMPLEX SUBUNIT CAF120-RELATED"/>
    <property type="match status" value="1"/>
</dbReference>
<sequence length="326" mass="36140">MGSLWVKRRFLGRGSFGSVFLAQSAASLAYSKSPALVPFVALKACLASRSWSLRLENDMFEELGSCNEIVKCFGSGISIEDGVEYFELVLEYAAGGTLEELLRFRGGKMPETEASYYTKMLLKGLSHVHTKGYVHCDMKPGNILVFPCKNPFGLVTYSLKLADFGSAKRAGETGFEFVDPSSGYKNRGTLLYSSPESVVFGEHEAPMDIWSLGCVVFHMLTGKRSMWPNNFNVDGIVLGDMIANYQDCGLVLLDDLSSNAKDFLRRCLARNTEERWTADELLKHPFITQISKVLPMSEASQTRKMMGFQKIDPFSSSLVAPFVSVN</sequence>
<dbReference type="GO" id="GO:0007165">
    <property type="term" value="P:signal transduction"/>
    <property type="evidence" value="ECO:0007669"/>
    <property type="project" value="TreeGrafter"/>
</dbReference>
<accession>A0AAD8GSD7</accession>
<evidence type="ECO:0000256" key="6">
    <source>
        <dbReference type="RuleBase" id="RU000304"/>
    </source>
</evidence>
<dbReference type="PROSITE" id="PS50011">
    <property type="entry name" value="PROTEIN_KINASE_DOM"/>
    <property type="match status" value="1"/>
</dbReference>
<dbReference type="InterPro" id="IPR017441">
    <property type="entry name" value="Protein_kinase_ATP_BS"/>
</dbReference>
<reference evidence="8" key="2">
    <citation type="submission" date="2023-05" db="EMBL/GenBank/DDBJ databases">
        <authorList>
            <person name="Schelkunov M.I."/>
        </authorList>
    </citation>
    <scope>NUCLEOTIDE SEQUENCE</scope>
    <source>
        <strain evidence="8">Hsosn_3</strain>
        <tissue evidence="8">Leaf</tissue>
    </source>
</reference>
<keyword evidence="8" id="KW-0378">Hydrolase</keyword>
<keyword evidence="4 5" id="KW-0067">ATP-binding</keyword>
<dbReference type="InterPro" id="IPR000719">
    <property type="entry name" value="Prot_kinase_dom"/>
</dbReference>
<evidence type="ECO:0000256" key="1">
    <source>
        <dbReference type="ARBA" id="ARBA00022679"/>
    </source>
</evidence>
<feature type="binding site" evidence="5">
    <location>
        <position position="43"/>
    </location>
    <ligand>
        <name>ATP</name>
        <dbReference type="ChEBI" id="CHEBI:30616"/>
    </ligand>
</feature>
<evidence type="ECO:0000259" key="7">
    <source>
        <dbReference type="PROSITE" id="PS50011"/>
    </source>
</evidence>
<dbReference type="GO" id="GO:0004180">
    <property type="term" value="F:carboxypeptidase activity"/>
    <property type="evidence" value="ECO:0007669"/>
    <property type="project" value="UniProtKB-KW"/>
</dbReference>
<proteinExistence type="inferred from homology"/>
<keyword evidence="3" id="KW-0418">Kinase</keyword>
<dbReference type="InterPro" id="IPR011009">
    <property type="entry name" value="Kinase-like_dom_sf"/>
</dbReference>
<keyword evidence="1" id="KW-0808">Transferase</keyword>
<dbReference type="GO" id="GO:0005524">
    <property type="term" value="F:ATP binding"/>
    <property type="evidence" value="ECO:0007669"/>
    <property type="project" value="UniProtKB-UniRule"/>
</dbReference>
<evidence type="ECO:0000256" key="5">
    <source>
        <dbReference type="PROSITE-ProRule" id="PRU10141"/>
    </source>
</evidence>
<dbReference type="Proteomes" id="UP001237642">
    <property type="component" value="Unassembled WGS sequence"/>
</dbReference>
<evidence type="ECO:0000256" key="4">
    <source>
        <dbReference type="ARBA" id="ARBA00022840"/>
    </source>
</evidence>
<keyword evidence="2 5" id="KW-0547">Nucleotide-binding</keyword>
<comment type="caution">
    <text evidence="8">The sequence shown here is derived from an EMBL/GenBank/DDBJ whole genome shotgun (WGS) entry which is preliminary data.</text>
</comment>
<keyword evidence="8" id="KW-0645">Protease</keyword>
<feature type="domain" description="Protein kinase" evidence="7">
    <location>
        <begin position="5"/>
        <end position="287"/>
    </location>
</feature>
<evidence type="ECO:0000313" key="8">
    <source>
        <dbReference type="EMBL" id="KAK1353369.1"/>
    </source>
</evidence>
<gene>
    <name evidence="8" type="ORF">POM88_052504</name>
</gene>
<keyword evidence="8" id="KW-0121">Carboxypeptidase</keyword>
<evidence type="ECO:0000313" key="9">
    <source>
        <dbReference type="Proteomes" id="UP001237642"/>
    </source>
</evidence>
<evidence type="ECO:0000256" key="3">
    <source>
        <dbReference type="ARBA" id="ARBA00022777"/>
    </source>
</evidence>
<dbReference type="GO" id="GO:0004674">
    <property type="term" value="F:protein serine/threonine kinase activity"/>
    <property type="evidence" value="ECO:0007669"/>
    <property type="project" value="UniProtKB-KW"/>
</dbReference>
<dbReference type="EMBL" id="JAUIZM010000013">
    <property type="protein sequence ID" value="KAK1353369.1"/>
    <property type="molecule type" value="Genomic_DNA"/>
</dbReference>
<dbReference type="InterPro" id="IPR008271">
    <property type="entry name" value="Ser/Thr_kinase_AS"/>
</dbReference>
<evidence type="ECO:0000256" key="2">
    <source>
        <dbReference type="ARBA" id="ARBA00022741"/>
    </source>
</evidence>
<dbReference type="SUPFAM" id="SSF56112">
    <property type="entry name" value="Protein kinase-like (PK-like)"/>
    <property type="match status" value="1"/>
</dbReference>
<keyword evidence="9" id="KW-1185">Reference proteome</keyword>
<name>A0AAD8GSD7_9APIA</name>
<organism evidence="8 9">
    <name type="scientific">Heracleum sosnowskyi</name>
    <dbReference type="NCBI Taxonomy" id="360622"/>
    <lineage>
        <taxon>Eukaryota</taxon>
        <taxon>Viridiplantae</taxon>
        <taxon>Streptophyta</taxon>
        <taxon>Embryophyta</taxon>
        <taxon>Tracheophyta</taxon>
        <taxon>Spermatophyta</taxon>
        <taxon>Magnoliopsida</taxon>
        <taxon>eudicotyledons</taxon>
        <taxon>Gunneridae</taxon>
        <taxon>Pentapetalae</taxon>
        <taxon>asterids</taxon>
        <taxon>campanulids</taxon>
        <taxon>Apiales</taxon>
        <taxon>Apiaceae</taxon>
        <taxon>Apioideae</taxon>
        <taxon>apioid superclade</taxon>
        <taxon>Tordylieae</taxon>
        <taxon>Tordyliinae</taxon>
        <taxon>Heracleum</taxon>
    </lineage>
</organism>
<dbReference type="SMART" id="SM00220">
    <property type="entry name" value="S_TKc"/>
    <property type="match status" value="1"/>
</dbReference>